<dbReference type="PANTHER" id="PTHR11328">
    <property type="entry name" value="MAJOR FACILITATOR SUPERFAMILY DOMAIN-CONTAINING PROTEIN"/>
    <property type="match status" value="1"/>
</dbReference>
<evidence type="ECO:0000313" key="23">
    <source>
        <dbReference type="EMBL" id="OYR01374.1"/>
    </source>
</evidence>
<feature type="transmembrane region" description="Helical" evidence="20">
    <location>
        <begin position="236"/>
        <end position="258"/>
    </location>
</feature>
<dbReference type="InterPro" id="IPR036259">
    <property type="entry name" value="MFS_trans_sf"/>
</dbReference>
<reference evidence="22 25" key="2">
    <citation type="journal article" date="2017" name="PLoS ONE">
        <title>Genomic and phenotypic characterisation of fluoroquinolone resistance mechanisms in Enterobacteriaceae in Durban, South Africa.</title>
        <authorList>
            <person name="Osei Sekyere J."/>
            <person name="Amoako D.G."/>
        </authorList>
    </citation>
    <scope>NUCLEOTIDE SEQUENCE [LARGE SCALE GENOMIC DNA]</scope>
    <source>
        <strain evidence="22 25">ST62:944112508</strain>
    </source>
</reference>
<evidence type="ECO:0000256" key="6">
    <source>
        <dbReference type="ARBA" id="ARBA00022597"/>
    </source>
</evidence>
<dbReference type="CDD" id="cd17332">
    <property type="entry name" value="MFS_MelB_like"/>
    <property type="match status" value="1"/>
</dbReference>
<organism evidence="21">
    <name type="scientific">Citrobacter freundii</name>
    <dbReference type="NCBI Taxonomy" id="546"/>
    <lineage>
        <taxon>Bacteria</taxon>
        <taxon>Pseudomonadati</taxon>
        <taxon>Pseudomonadota</taxon>
        <taxon>Gammaproteobacteria</taxon>
        <taxon>Enterobacterales</taxon>
        <taxon>Enterobacteriaceae</taxon>
        <taxon>Citrobacter</taxon>
        <taxon>Citrobacter freundii complex</taxon>
    </lineage>
</organism>
<comment type="catalytic activity">
    <reaction evidence="11">
        <text>melibiose(in) + Na(+)(in) = melibiose(out) + Na(+)(out)</text>
        <dbReference type="Rhea" id="RHEA:28851"/>
        <dbReference type="ChEBI" id="CHEBI:28053"/>
        <dbReference type="ChEBI" id="CHEBI:29101"/>
    </reaction>
</comment>
<keyword evidence="7 20" id="KW-0812">Transmembrane</keyword>
<evidence type="ECO:0000313" key="22">
    <source>
        <dbReference type="EMBL" id="KPR49599.1"/>
    </source>
</evidence>
<dbReference type="InterPro" id="IPR018043">
    <property type="entry name" value="Na/Gal_symport_CS"/>
</dbReference>
<evidence type="ECO:0000313" key="24">
    <source>
        <dbReference type="EMBL" id="WAZ56954.1"/>
    </source>
</evidence>
<dbReference type="AlphaFoldDB" id="A0A0D7LJ10"/>
<evidence type="ECO:0000313" key="26">
    <source>
        <dbReference type="Proteomes" id="UP000215827"/>
    </source>
</evidence>
<evidence type="ECO:0000256" key="16">
    <source>
        <dbReference type="ARBA" id="ARBA00076932"/>
    </source>
</evidence>
<keyword evidence="8" id="KW-0769">Symport</keyword>
<evidence type="ECO:0000256" key="17">
    <source>
        <dbReference type="ARBA" id="ARBA00077015"/>
    </source>
</evidence>
<evidence type="ECO:0000256" key="8">
    <source>
        <dbReference type="ARBA" id="ARBA00022847"/>
    </source>
</evidence>
<dbReference type="FunFam" id="1.20.1250.20:FF:000258">
    <property type="entry name" value="Melibiose carrier protein"/>
    <property type="match status" value="1"/>
</dbReference>
<feature type="transmembrane region" description="Helical" evidence="20">
    <location>
        <begin position="106"/>
        <end position="130"/>
    </location>
</feature>
<dbReference type="NCBIfam" id="TIGR00792">
    <property type="entry name" value="gph"/>
    <property type="match status" value="1"/>
</dbReference>
<evidence type="ECO:0000256" key="7">
    <source>
        <dbReference type="ARBA" id="ARBA00022692"/>
    </source>
</evidence>
<dbReference type="Pfam" id="PF13347">
    <property type="entry name" value="MFS_2"/>
    <property type="match status" value="1"/>
</dbReference>
<evidence type="ECO:0000256" key="1">
    <source>
        <dbReference type="ARBA" id="ARBA00004429"/>
    </source>
</evidence>
<evidence type="ECO:0000256" key="9">
    <source>
        <dbReference type="ARBA" id="ARBA00022989"/>
    </source>
</evidence>
<feature type="transmembrane region" description="Helical" evidence="20">
    <location>
        <begin position="298"/>
        <end position="321"/>
    </location>
</feature>
<dbReference type="EMBL" id="NEFA01000025">
    <property type="protein sequence ID" value="OYR01374.1"/>
    <property type="molecule type" value="Genomic_DNA"/>
</dbReference>
<feature type="transmembrane region" description="Helical" evidence="20">
    <location>
        <begin position="327"/>
        <end position="353"/>
    </location>
</feature>
<evidence type="ECO:0000256" key="20">
    <source>
        <dbReference type="SAM" id="Phobius"/>
    </source>
</evidence>
<proteinExistence type="inferred from homology"/>
<dbReference type="GO" id="GO:0008643">
    <property type="term" value="P:carbohydrate transport"/>
    <property type="evidence" value="ECO:0007669"/>
    <property type="project" value="InterPro"/>
</dbReference>
<keyword evidence="9 20" id="KW-1133">Transmembrane helix</keyword>
<evidence type="ECO:0000256" key="15">
    <source>
        <dbReference type="ARBA" id="ARBA00076505"/>
    </source>
</evidence>
<evidence type="ECO:0000256" key="11">
    <source>
        <dbReference type="ARBA" id="ARBA00050099"/>
    </source>
</evidence>
<dbReference type="EMBL" id="DACSXJ010000022">
    <property type="protein sequence ID" value="HAT3898957.1"/>
    <property type="molecule type" value="Genomic_DNA"/>
</dbReference>
<dbReference type="EMBL" id="CP114564">
    <property type="protein sequence ID" value="WAZ56954.1"/>
    <property type="molecule type" value="Genomic_DNA"/>
</dbReference>
<feature type="transmembrane region" description="Helical" evidence="20">
    <location>
        <begin position="78"/>
        <end position="100"/>
    </location>
</feature>
<protein>
    <recommendedName>
        <fullName evidence="14">Melibiose permease</fullName>
    </recommendedName>
    <alternativeName>
        <fullName evidence="17">Melibiose carrier</fullName>
    </alternativeName>
    <alternativeName>
        <fullName evidence="19">Melibiose transporter</fullName>
    </alternativeName>
    <alternativeName>
        <fullName evidence="16">Melibiose/cation symporter</fullName>
    </alternativeName>
    <alternativeName>
        <fullName evidence="18">Na+ (Li+)/melibiose symporter</fullName>
    </alternativeName>
    <alternativeName>
        <fullName evidence="15">Thiomethylgalactoside permease II</fullName>
    </alternativeName>
</protein>
<keyword evidence="5" id="KW-0997">Cell inner membrane</keyword>
<dbReference type="GO" id="GO:0006814">
    <property type="term" value="P:sodium ion transport"/>
    <property type="evidence" value="ECO:0007669"/>
    <property type="project" value="InterPro"/>
</dbReference>
<reference evidence="24" key="6">
    <citation type="submission" date="2022-12" db="EMBL/GenBank/DDBJ databases">
        <title>2953647.</title>
        <authorList>
            <person name="Hergert J."/>
            <person name="Casey R."/>
            <person name="Wagner J."/>
            <person name="Young E.L."/>
            <person name="Oakeson K.F."/>
        </authorList>
    </citation>
    <scope>NUCLEOTIDE SEQUENCE</scope>
    <source>
        <strain evidence="24">2953647</strain>
    </source>
</reference>
<dbReference type="Proteomes" id="UP000855471">
    <property type="component" value="Unassembled WGS sequence"/>
</dbReference>
<comment type="catalytic activity">
    <reaction evidence="13">
        <text>melibiose(in) + H(+)(in) = melibiose(out) + H(+)(out)</text>
        <dbReference type="Rhea" id="RHEA:28855"/>
        <dbReference type="ChEBI" id="CHEBI:15378"/>
        <dbReference type="ChEBI" id="CHEBI:28053"/>
    </reaction>
</comment>
<dbReference type="Proteomes" id="UP001164536">
    <property type="component" value="Chromosome"/>
</dbReference>
<dbReference type="NCBIfam" id="NF007749">
    <property type="entry name" value="PRK10429.1"/>
    <property type="match status" value="1"/>
</dbReference>
<feature type="transmembrane region" description="Helical" evidence="20">
    <location>
        <begin position="177"/>
        <end position="198"/>
    </location>
</feature>
<evidence type="ECO:0000256" key="5">
    <source>
        <dbReference type="ARBA" id="ARBA00022519"/>
    </source>
</evidence>
<feature type="transmembrane region" description="Helical" evidence="20">
    <location>
        <begin position="150"/>
        <end position="171"/>
    </location>
</feature>
<name>A0A0D7LJ10_CITFR</name>
<keyword evidence="10 20" id="KW-0472">Membrane</keyword>
<keyword evidence="3" id="KW-0813">Transport</keyword>
<evidence type="ECO:0000256" key="13">
    <source>
        <dbReference type="ARBA" id="ARBA00051846"/>
    </source>
</evidence>
<evidence type="ECO:0000313" key="21">
    <source>
        <dbReference type="EMBL" id="HAT3898957.1"/>
    </source>
</evidence>
<dbReference type="Gene3D" id="1.20.1250.20">
    <property type="entry name" value="MFS general substrate transporter like domains"/>
    <property type="match status" value="1"/>
</dbReference>
<reference evidence="21" key="5">
    <citation type="submission" date="2020-09" db="EMBL/GenBank/DDBJ databases">
        <authorList>
            <consortium name="NCBI Pathogen Detection Project"/>
        </authorList>
    </citation>
    <scope>NUCLEOTIDE SEQUENCE</scope>
    <source>
        <strain evidence="21">O50</strain>
    </source>
</reference>
<keyword evidence="4" id="KW-1003">Cell membrane</keyword>
<evidence type="ECO:0000256" key="3">
    <source>
        <dbReference type="ARBA" id="ARBA00022448"/>
    </source>
</evidence>
<sequence length="476" mass="52724">MSISLTTKLSYGFGAFGKDFAIGIVYMYLMYYYTDVVGLSVGVVGTLFLVAKIWNAFNDPVMGWIVNATRSRWGKFKPWILLGTLANSLVLFLLFSAHLFEGTAQVVFVCVTYILWGMTYTIMDIPFWSLVPTITLDKREREQLVPFPRFFASLAGFVTAGVTLPFVNYVGGADRGFGFQMFTLVLIAFFIVSTLVTLRNVHEVYSSDSEATADSTRLTLKSILALIYKNDQLSCLLGMALAYNVASNIITGFAIYYFTYVVGDADLFPYYLSYAGAANLLTLILFPRLSKALSRRVLWAGASVMPVLSAGVLLIMALGAFHNTFLIVTAGILLNIGTALFWVLQVIMVADTVDYGEYKFNVRCESIAYAVQTMVVKGGSAFSAFFIAVVLGLIGYVPNATQSAETILGMQFIMIALPTLFFVVTLVLYFRYYRLNGDMLRKIQIHLLDKYRKVPSPVKQSNTPEIPVVVASDVKA</sequence>
<dbReference type="RefSeq" id="WP_032948355.1">
    <property type="nucleotide sequence ID" value="NZ_AP028314.1"/>
</dbReference>
<evidence type="ECO:0000256" key="12">
    <source>
        <dbReference type="ARBA" id="ARBA00050231"/>
    </source>
</evidence>
<evidence type="ECO:0000256" key="4">
    <source>
        <dbReference type="ARBA" id="ARBA00022475"/>
    </source>
</evidence>
<reference evidence="21" key="4">
    <citation type="journal article" date="2018" name="Genome Biol.">
        <title>SKESA: strategic k-mer extension for scrupulous assemblies.</title>
        <authorList>
            <person name="Souvorov A."/>
            <person name="Agarwala R."/>
            <person name="Lipman D.J."/>
        </authorList>
    </citation>
    <scope>NUCLEOTIDE SEQUENCE</scope>
    <source>
        <strain evidence="21">O50</strain>
    </source>
</reference>
<dbReference type="Proteomes" id="UP000050520">
    <property type="component" value="Unassembled WGS sequence"/>
</dbReference>
<feature type="transmembrane region" description="Helical" evidence="20">
    <location>
        <begin position="12"/>
        <end position="31"/>
    </location>
</feature>
<feature type="transmembrane region" description="Helical" evidence="20">
    <location>
        <begin position="409"/>
        <end position="432"/>
    </location>
</feature>
<comment type="catalytic activity">
    <reaction evidence="12">
        <text>melibiose(in) + Li(+)(in) = melibiose(out) + Li(+)(out)</text>
        <dbReference type="Rhea" id="RHEA:28847"/>
        <dbReference type="ChEBI" id="CHEBI:28053"/>
        <dbReference type="ChEBI" id="CHEBI:49713"/>
    </reaction>
</comment>
<dbReference type="Proteomes" id="UP000215827">
    <property type="component" value="Unassembled WGS sequence"/>
</dbReference>
<dbReference type="GO" id="GO:0005886">
    <property type="term" value="C:plasma membrane"/>
    <property type="evidence" value="ECO:0007669"/>
    <property type="project" value="UniProtKB-SubCell"/>
</dbReference>
<feature type="transmembrane region" description="Helical" evidence="20">
    <location>
        <begin position="37"/>
        <end position="57"/>
    </location>
</feature>
<dbReference type="EMBL" id="LJEB01000133">
    <property type="protein sequence ID" value="KPR49599.1"/>
    <property type="molecule type" value="Genomic_DNA"/>
</dbReference>
<comment type="similarity">
    <text evidence="2">Belongs to the sodium:galactoside symporter (TC 2.A.2) family.</text>
</comment>
<comment type="subcellular location">
    <subcellularLocation>
        <location evidence="1">Cell inner membrane</location>
        <topology evidence="1">Multi-pass membrane protein</topology>
    </subcellularLocation>
</comment>
<feature type="transmembrane region" description="Helical" evidence="20">
    <location>
        <begin position="270"/>
        <end position="286"/>
    </location>
</feature>
<reference evidence="25" key="1">
    <citation type="submission" date="2015-09" db="EMBL/GenBank/DDBJ databases">
        <title>Prevalence of NDMs in South Africa.</title>
        <authorList>
            <person name="Osei Sekyere J."/>
            <person name="Govinden U."/>
            <person name="Essack S."/>
            <person name="Haldorsen B."/>
            <person name="Samuelsen O."/>
            <person name="Aasnaes B."/>
            <person name="Sundsfjord A."/>
        </authorList>
    </citation>
    <scope>NUCLEOTIDE SEQUENCE [LARGE SCALE GENOMIC DNA]</scope>
    <source>
        <strain evidence="25">ST62:944112508</strain>
    </source>
</reference>
<feature type="transmembrane region" description="Helical" evidence="20">
    <location>
        <begin position="374"/>
        <end position="397"/>
    </location>
</feature>
<reference evidence="23 26" key="3">
    <citation type="submission" date="2017-04" db="EMBL/GenBank/DDBJ databases">
        <title>Emergence of KPC-2-producing Citrobacter isolates from sediments of a Chinese river.</title>
        <authorList>
            <person name="Zheng B."/>
        </authorList>
    </citation>
    <scope>NUCLEOTIDE SEQUENCE [LARGE SCALE GENOMIC DNA]</scope>
    <source>
        <strain evidence="23 26">C191</strain>
    </source>
</reference>
<gene>
    <name evidence="21" type="primary">melB</name>
    <name evidence="22" type="ORF">AN672_23945</name>
    <name evidence="23" type="ORF">B9P89_19330</name>
    <name evidence="21" type="ORF">I9Y29_003416</name>
    <name evidence="24" type="ORF">O4000_22180</name>
</gene>
<keyword evidence="6" id="KW-0762">Sugar transport</keyword>
<evidence type="ECO:0000256" key="14">
    <source>
        <dbReference type="ARBA" id="ARBA00069364"/>
    </source>
</evidence>
<dbReference type="PROSITE" id="PS00872">
    <property type="entry name" value="NA_GALACTOSIDE_SYMP"/>
    <property type="match status" value="1"/>
</dbReference>
<accession>A0A0D7LJ10</accession>
<dbReference type="GO" id="GO:0015293">
    <property type="term" value="F:symporter activity"/>
    <property type="evidence" value="ECO:0007669"/>
    <property type="project" value="UniProtKB-KW"/>
</dbReference>
<evidence type="ECO:0000256" key="19">
    <source>
        <dbReference type="ARBA" id="ARBA00081700"/>
    </source>
</evidence>
<dbReference type="InterPro" id="IPR001927">
    <property type="entry name" value="Na/Gal_symport"/>
</dbReference>
<evidence type="ECO:0000256" key="18">
    <source>
        <dbReference type="ARBA" id="ARBA00079497"/>
    </source>
</evidence>
<evidence type="ECO:0000313" key="27">
    <source>
        <dbReference type="Proteomes" id="UP001164536"/>
    </source>
</evidence>
<dbReference type="InterPro" id="IPR039672">
    <property type="entry name" value="MFS_2"/>
</dbReference>
<dbReference type="SUPFAM" id="SSF103473">
    <property type="entry name" value="MFS general substrate transporter"/>
    <property type="match status" value="1"/>
</dbReference>
<evidence type="ECO:0000256" key="10">
    <source>
        <dbReference type="ARBA" id="ARBA00023136"/>
    </source>
</evidence>
<evidence type="ECO:0000313" key="25">
    <source>
        <dbReference type="Proteomes" id="UP000050520"/>
    </source>
</evidence>
<evidence type="ECO:0000256" key="2">
    <source>
        <dbReference type="ARBA" id="ARBA00009617"/>
    </source>
</evidence>
<keyword evidence="27" id="KW-1185">Reference proteome</keyword>
<dbReference type="PANTHER" id="PTHR11328:SF36">
    <property type="entry name" value="MELIBIOSE PERMEASE"/>
    <property type="match status" value="1"/>
</dbReference>